<dbReference type="InterPro" id="IPR010714">
    <property type="entry name" value="Coatomer_asu_C"/>
</dbReference>
<accession>A0A820L5R5</accession>
<dbReference type="GO" id="GO:0006886">
    <property type="term" value="P:intracellular protein transport"/>
    <property type="evidence" value="ECO:0007669"/>
    <property type="project" value="InterPro"/>
</dbReference>
<sequence length="46" mass="5330">VGLKLKELVERLQIAYHLTANEKFQEGAEKFRSILLSVLLFIVESR</sequence>
<dbReference type="EMBL" id="CAJOBD010050421">
    <property type="protein sequence ID" value="CAF4349822.1"/>
    <property type="molecule type" value="Genomic_DNA"/>
</dbReference>
<feature type="domain" description="Coatomer alpha subunit C-terminal" evidence="1">
    <location>
        <begin position="1"/>
        <end position="46"/>
    </location>
</feature>
<dbReference type="Proteomes" id="UP000663836">
    <property type="component" value="Unassembled WGS sequence"/>
</dbReference>
<reference evidence="2" key="1">
    <citation type="submission" date="2021-02" db="EMBL/GenBank/DDBJ databases">
        <authorList>
            <person name="Nowell W R."/>
        </authorList>
    </citation>
    <scope>NUCLEOTIDE SEQUENCE</scope>
</reference>
<evidence type="ECO:0000313" key="2">
    <source>
        <dbReference type="EMBL" id="CAF4349822.1"/>
    </source>
</evidence>
<dbReference type="GO" id="GO:0030126">
    <property type="term" value="C:COPI vesicle coat"/>
    <property type="evidence" value="ECO:0007669"/>
    <property type="project" value="InterPro"/>
</dbReference>
<proteinExistence type="predicted"/>
<dbReference type="GO" id="GO:0016192">
    <property type="term" value="P:vesicle-mediated transport"/>
    <property type="evidence" value="ECO:0007669"/>
    <property type="project" value="InterPro"/>
</dbReference>
<protein>
    <recommendedName>
        <fullName evidence="1">Coatomer alpha subunit C-terminal domain-containing protein</fullName>
    </recommendedName>
</protein>
<organism evidence="2 3">
    <name type="scientific">Rotaria sordida</name>
    <dbReference type="NCBI Taxonomy" id="392033"/>
    <lineage>
        <taxon>Eukaryota</taxon>
        <taxon>Metazoa</taxon>
        <taxon>Spiralia</taxon>
        <taxon>Gnathifera</taxon>
        <taxon>Rotifera</taxon>
        <taxon>Eurotatoria</taxon>
        <taxon>Bdelloidea</taxon>
        <taxon>Philodinida</taxon>
        <taxon>Philodinidae</taxon>
        <taxon>Rotaria</taxon>
    </lineage>
</organism>
<evidence type="ECO:0000313" key="3">
    <source>
        <dbReference type="Proteomes" id="UP000663836"/>
    </source>
</evidence>
<feature type="non-terminal residue" evidence="2">
    <location>
        <position position="1"/>
    </location>
</feature>
<comment type="caution">
    <text evidence="2">The sequence shown here is derived from an EMBL/GenBank/DDBJ whole genome shotgun (WGS) entry which is preliminary data.</text>
</comment>
<gene>
    <name evidence="2" type="ORF">JBS370_LOCUS41889</name>
</gene>
<dbReference type="Pfam" id="PF06957">
    <property type="entry name" value="COPI_C"/>
    <property type="match status" value="1"/>
</dbReference>
<evidence type="ECO:0000259" key="1">
    <source>
        <dbReference type="Pfam" id="PF06957"/>
    </source>
</evidence>
<dbReference type="AlphaFoldDB" id="A0A820L5R5"/>
<name>A0A820L5R5_9BILA</name>
<dbReference type="GO" id="GO:0005198">
    <property type="term" value="F:structural molecule activity"/>
    <property type="evidence" value="ECO:0007669"/>
    <property type="project" value="InterPro"/>
</dbReference>